<dbReference type="CDD" id="cd16329">
    <property type="entry name" value="LolA_like"/>
    <property type="match status" value="1"/>
</dbReference>
<proteinExistence type="predicted"/>
<organism evidence="2 3">
    <name type="scientific">Parathalassolituus penaei</name>
    <dbReference type="NCBI Taxonomy" id="2997323"/>
    <lineage>
        <taxon>Bacteria</taxon>
        <taxon>Pseudomonadati</taxon>
        <taxon>Pseudomonadota</taxon>
        <taxon>Gammaproteobacteria</taxon>
        <taxon>Oceanospirillales</taxon>
        <taxon>Oceanospirillaceae</taxon>
        <taxon>Parathalassolituus</taxon>
    </lineage>
</organism>
<accession>A0A9X3EI59</accession>
<evidence type="ECO:0000313" key="3">
    <source>
        <dbReference type="Proteomes" id="UP001150830"/>
    </source>
</evidence>
<evidence type="ECO:0000256" key="1">
    <source>
        <dbReference type="SAM" id="SignalP"/>
    </source>
</evidence>
<reference evidence="2" key="1">
    <citation type="submission" date="2022-11" db="EMBL/GenBank/DDBJ databases">
        <title>Parathalassolutuus dongxingensis gen. nov., sp. nov., a novel member of family Oceanospirillaceae isolated from a coastal shrimp pond in Guangxi, China.</title>
        <authorList>
            <person name="Chen H."/>
        </authorList>
    </citation>
    <scope>NUCLEOTIDE SEQUENCE</scope>
    <source>
        <strain evidence="2">G-43</strain>
    </source>
</reference>
<dbReference type="InterPro" id="IPR010752">
    <property type="entry name" value="DUF1329"/>
</dbReference>
<sequence length="451" mass="51968">MMQQVMRRLVVLLMLTPGWLLAAVDQGSVALLDQDLTPVGAERQGNGSDIPDWTGGLAEQKGPWPGGFHPDPYKNDMPIARIHAGNLEQYKDRLGAGQIALLQRYPDLYLNIYPSHRSASYPQRVYDALRTNASKAKLLPYGAGVDGALVSSPFPVPTSGLEVIWNHTLRYRGESVAFRSVTSLITENGDRMDTLRDYRYFFKYSQPDMTLQQLDNTVFYLIRETLAPAQMAGTLTLVHEPLDQIRSPRKSWIYIAGQRRLRRTPDLAYDTPDVSTQSFRTVDQVDIYNGAPDRFDWQLLGKQEMYIPYNAYAVHQGDVKLDDILHQHHLNPSLLRYEAHRVWVVEARLREGVSHKFKRRRYYLDEDSWQIVYAEEYDHQDQLQQVLEAHLINYYDVPLMYPTLEVTYDLSSGRYYAEGLDNEQAAAPDFFNNDIRESDFIPSSVRRDARR</sequence>
<protein>
    <submittedName>
        <fullName evidence="2">DUF1329 domain-containing protein</fullName>
    </submittedName>
</protein>
<comment type="caution">
    <text evidence="2">The sequence shown here is derived from an EMBL/GenBank/DDBJ whole genome shotgun (WGS) entry which is preliminary data.</text>
</comment>
<evidence type="ECO:0000313" key="2">
    <source>
        <dbReference type="EMBL" id="MCY0967174.1"/>
    </source>
</evidence>
<keyword evidence="1" id="KW-0732">Signal</keyword>
<dbReference type="Proteomes" id="UP001150830">
    <property type="component" value="Unassembled WGS sequence"/>
</dbReference>
<dbReference type="Pfam" id="PF07044">
    <property type="entry name" value="DUF1329"/>
    <property type="match status" value="1"/>
</dbReference>
<keyword evidence="3" id="KW-1185">Reference proteome</keyword>
<name>A0A9X3EI59_9GAMM</name>
<feature type="chain" id="PRO_5040739794" evidence="1">
    <location>
        <begin position="23"/>
        <end position="451"/>
    </location>
</feature>
<dbReference type="AlphaFoldDB" id="A0A9X3EI59"/>
<feature type="signal peptide" evidence="1">
    <location>
        <begin position="1"/>
        <end position="22"/>
    </location>
</feature>
<dbReference type="Gene3D" id="2.50.20.10">
    <property type="entry name" value="Lipoprotein localisation LolA/LolB/LppX"/>
    <property type="match status" value="1"/>
</dbReference>
<dbReference type="RefSeq" id="WP_283175382.1">
    <property type="nucleotide sequence ID" value="NZ_JAPNOA010000059.1"/>
</dbReference>
<dbReference type="EMBL" id="JAPNOA010000059">
    <property type="protein sequence ID" value="MCY0967174.1"/>
    <property type="molecule type" value="Genomic_DNA"/>
</dbReference>
<gene>
    <name evidence="2" type="ORF">OUO13_18510</name>
</gene>